<reference evidence="6 7" key="1">
    <citation type="submission" date="2019-09" db="EMBL/GenBank/DDBJ databases">
        <title>Goodfellowia gen. nov., a new genus of the Pseudonocardineae related to Actinoalloteichus, containing Goodfellowia coeruleoviolacea gen. nov., comb. nov. gen. nov., comb. nov.</title>
        <authorList>
            <person name="Labeda D."/>
        </authorList>
    </citation>
    <scope>NUCLEOTIDE SEQUENCE [LARGE SCALE GENOMIC DNA]</scope>
    <source>
        <strain evidence="6 7">AN110305</strain>
    </source>
</reference>
<keyword evidence="7" id="KW-1185">Reference proteome</keyword>
<dbReference type="Pfam" id="PF04228">
    <property type="entry name" value="Zn_peptidase"/>
    <property type="match status" value="1"/>
</dbReference>
<dbReference type="GO" id="GO:0016020">
    <property type="term" value="C:membrane"/>
    <property type="evidence" value="ECO:0007669"/>
    <property type="project" value="UniProtKB-SubCell"/>
</dbReference>
<evidence type="ECO:0000313" key="6">
    <source>
        <dbReference type="EMBL" id="KAA2263815.1"/>
    </source>
</evidence>
<comment type="caution">
    <text evidence="6">The sequence shown here is derived from an EMBL/GenBank/DDBJ whole genome shotgun (WGS) entry which is preliminary data.</text>
</comment>
<evidence type="ECO:0000256" key="3">
    <source>
        <dbReference type="ARBA" id="ARBA00022989"/>
    </source>
</evidence>
<reference evidence="6 7" key="2">
    <citation type="submission" date="2019-09" db="EMBL/GenBank/DDBJ databases">
        <authorList>
            <person name="Jin C."/>
        </authorList>
    </citation>
    <scope>NUCLEOTIDE SEQUENCE [LARGE SCALE GENOMIC DNA]</scope>
    <source>
        <strain evidence="6 7">AN110305</strain>
    </source>
</reference>
<name>A0A5B2XL19_9PSEU</name>
<dbReference type="AlphaFoldDB" id="A0A5B2XL19"/>
<keyword evidence="4" id="KW-0472">Membrane</keyword>
<dbReference type="EMBL" id="VUOB01000014">
    <property type="protein sequence ID" value="KAA2263815.1"/>
    <property type="molecule type" value="Genomic_DNA"/>
</dbReference>
<accession>A0A5B2XL19</accession>
<evidence type="ECO:0000256" key="5">
    <source>
        <dbReference type="SAM" id="MobiDB-lite"/>
    </source>
</evidence>
<evidence type="ECO:0000256" key="4">
    <source>
        <dbReference type="ARBA" id="ARBA00023136"/>
    </source>
</evidence>
<dbReference type="Proteomes" id="UP000323454">
    <property type="component" value="Unassembled WGS sequence"/>
</dbReference>
<keyword evidence="3" id="KW-1133">Transmembrane helix</keyword>
<dbReference type="OrthoDB" id="7950418at2"/>
<comment type="subcellular location">
    <subcellularLocation>
        <location evidence="1">Membrane</location>
        <topology evidence="1">Single-pass membrane protein</topology>
    </subcellularLocation>
</comment>
<evidence type="ECO:0000256" key="1">
    <source>
        <dbReference type="ARBA" id="ARBA00004167"/>
    </source>
</evidence>
<feature type="region of interest" description="Disordered" evidence="5">
    <location>
        <begin position="253"/>
        <end position="274"/>
    </location>
</feature>
<dbReference type="InterPro" id="IPR007343">
    <property type="entry name" value="Uncharacterised_pept_Zn_put"/>
</dbReference>
<gene>
    <name evidence="6" type="ORF">F0L68_09080</name>
</gene>
<dbReference type="PANTHER" id="PTHR30168:SF0">
    <property type="entry name" value="INNER MEMBRANE PROTEIN"/>
    <property type="match status" value="1"/>
</dbReference>
<evidence type="ECO:0000256" key="2">
    <source>
        <dbReference type="ARBA" id="ARBA00022692"/>
    </source>
</evidence>
<proteinExistence type="predicted"/>
<dbReference type="PANTHER" id="PTHR30168">
    <property type="entry name" value="PUTATIVE MEMBRANE PROTEIN YPFJ"/>
    <property type="match status" value="1"/>
</dbReference>
<protein>
    <recommendedName>
        <fullName evidence="8">Metalloprotease</fullName>
    </recommendedName>
</protein>
<evidence type="ECO:0000313" key="7">
    <source>
        <dbReference type="Proteomes" id="UP000323454"/>
    </source>
</evidence>
<keyword evidence="2" id="KW-0812">Transmembrane</keyword>
<sequence length="295" mass="30510">MRTSRRTVSDRPASAARRAGLAVALLLAILVNVWLVGEPGTPSGSDDAAVSADIAPRGGVASALADHPLLQQPAAVPTVDCELPAFGQDTVALTAYYLATVRCLDQVWEPVLLAAALPFEPPAVDISAELKASPCGAAPNPQDAVAYYCGLNHTIYLPIDQLLANGGDEPASHLATLSHEYGHHVQRLSGLLGAADAVMVKAGLRSAPGLEMSRRVELQADCFAGMFLHAASGSASIDASLAEAAEEDFNNAAEEPVGDNTHGSATSQGRWADNGYRTGSTDSCNTFAAAPDEVL</sequence>
<organism evidence="6 7">
    <name type="scientific">Solihabitans fulvus</name>
    <dbReference type="NCBI Taxonomy" id="1892852"/>
    <lineage>
        <taxon>Bacteria</taxon>
        <taxon>Bacillati</taxon>
        <taxon>Actinomycetota</taxon>
        <taxon>Actinomycetes</taxon>
        <taxon>Pseudonocardiales</taxon>
        <taxon>Pseudonocardiaceae</taxon>
        <taxon>Solihabitans</taxon>
    </lineage>
</organism>
<evidence type="ECO:0008006" key="8">
    <source>
        <dbReference type="Google" id="ProtNLM"/>
    </source>
</evidence>